<feature type="region of interest" description="Disordered" evidence="1">
    <location>
        <begin position="1"/>
        <end position="27"/>
    </location>
</feature>
<feature type="compositionally biased region" description="Low complexity" evidence="1">
    <location>
        <begin position="10"/>
        <end position="19"/>
    </location>
</feature>
<dbReference type="EMBL" id="VLLP01000001">
    <property type="protein sequence ID" value="TWJ32314.1"/>
    <property type="molecule type" value="Genomic_DNA"/>
</dbReference>
<evidence type="ECO:0000313" key="3">
    <source>
        <dbReference type="Proteomes" id="UP000319728"/>
    </source>
</evidence>
<evidence type="ECO:0000256" key="1">
    <source>
        <dbReference type="SAM" id="MobiDB-lite"/>
    </source>
</evidence>
<evidence type="ECO:0008006" key="4">
    <source>
        <dbReference type="Google" id="ProtNLM"/>
    </source>
</evidence>
<dbReference type="RefSeq" id="WP_198501226.1">
    <property type="nucleotide sequence ID" value="NZ_AP023438.1"/>
</dbReference>
<dbReference type="Proteomes" id="UP000319728">
    <property type="component" value="Unassembled WGS sequence"/>
</dbReference>
<accession>A0A562WSB7</accession>
<dbReference type="AlphaFoldDB" id="A0A562WSB7"/>
<reference evidence="2 3" key="1">
    <citation type="submission" date="2019-07" db="EMBL/GenBank/DDBJ databases">
        <title>R&amp;d 2014.</title>
        <authorList>
            <person name="Klenk H.-P."/>
        </authorList>
    </citation>
    <scope>NUCLEOTIDE SEQUENCE [LARGE SCALE GENOMIC DNA]</scope>
    <source>
        <strain evidence="2 3">DSM 43912</strain>
    </source>
</reference>
<keyword evidence="3" id="KW-1185">Reference proteome</keyword>
<evidence type="ECO:0000313" key="2">
    <source>
        <dbReference type="EMBL" id="TWJ32314.1"/>
    </source>
</evidence>
<comment type="caution">
    <text evidence="2">The sequence shown here is derived from an EMBL/GenBank/DDBJ whole genome shotgun (WGS) entry which is preliminary data.</text>
</comment>
<sequence length="381" mass="43271">MSAARRARNPARSNQPAAATPLSDDLLTENGPADVTERAFGSANRNRLLDQYFATRGPIKPGEAWEHAYRLLLWIDRTIGLAHCYESDKCQPGRHWYPRSLAFHGWLAERLGSTPATLKDDVDWLFRNVTAGLDALVLAASKSTMVQKQRAPYAGQGFPEPGEDPKLLAIVHDALQEWLPAKLPDSVERSLVERIQTHINQENKRKNLIGEGFEDTLAAILRRIPGLAKRYDIRTRQVLHEIPGFNPVRKGQKERKVDLVLIRKPDGRRTLVTAKWSVRADREEQFTADFRDYSRAENRSEDFDYILVTNEFDPARLKRACEVRVENALMLTSVVHVQPQGPLVAYQDAVHHKNWSAPHVYKHIQTGRLTSLEGWITNLTA</sequence>
<gene>
    <name evidence="2" type="ORF">JD81_05889</name>
</gene>
<organism evidence="2 3">
    <name type="scientific">Micromonospora sagamiensis</name>
    <dbReference type="NCBI Taxonomy" id="47875"/>
    <lineage>
        <taxon>Bacteria</taxon>
        <taxon>Bacillati</taxon>
        <taxon>Actinomycetota</taxon>
        <taxon>Actinomycetes</taxon>
        <taxon>Micromonosporales</taxon>
        <taxon>Micromonosporaceae</taxon>
        <taxon>Micromonospora</taxon>
    </lineage>
</organism>
<name>A0A562WSB7_9ACTN</name>
<proteinExistence type="predicted"/>
<protein>
    <recommendedName>
        <fullName evidence="4">Restriction endonuclease</fullName>
    </recommendedName>
</protein>